<evidence type="ECO:0000313" key="1">
    <source>
        <dbReference type="EMBL" id="KFF07512.1"/>
    </source>
</evidence>
<proteinExistence type="predicted"/>
<name>A0A085ZSU8_9FLAO</name>
<evidence type="ECO:0000313" key="2">
    <source>
        <dbReference type="Proteomes" id="UP000028715"/>
    </source>
</evidence>
<sequence>MLSFEVNYPANPLDIEDIDFTKEKPKCEFTLKGKIPLKYSFHLESDSTATLHHFKNNKFHLQETLNYQPYLWHLEDHLLYSNFKITDFDNDGDEDLVCWVYSNINGNEWTVIFINDQKQQKLVRLYNTADKTDIWDSPRFDKKTNIINTELYGSAFGESEESSYKLNGLTVTPIKKHFQDRTGKRMYDYYYIGEKGKWKLKSKKKQDN</sequence>
<keyword evidence="2" id="KW-1185">Reference proteome</keyword>
<dbReference type="AlphaFoldDB" id="A0A085ZSU8"/>
<gene>
    <name evidence="1" type="ORF">IW19_19260</name>
</gene>
<protein>
    <submittedName>
        <fullName evidence="1">Uncharacterized protein</fullName>
    </submittedName>
</protein>
<dbReference type="EMBL" id="JPRL01000001">
    <property type="protein sequence ID" value="KFF07512.1"/>
    <property type="molecule type" value="Genomic_DNA"/>
</dbReference>
<reference evidence="1 2" key="1">
    <citation type="submission" date="2014-07" db="EMBL/GenBank/DDBJ databases">
        <title>Genome of Flavobacterium reichenbachii LMG 25512.</title>
        <authorList>
            <person name="Stropko S.J."/>
            <person name="Pipes S.E."/>
            <person name="Newman J.D."/>
        </authorList>
    </citation>
    <scope>NUCLEOTIDE SEQUENCE [LARGE SCALE GENOMIC DNA]</scope>
    <source>
        <strain evidence="1 2">LMG 25512</strain>
    </source>
</reference>
<accession>A0A085ZSU8</accession>
<organism evidence="1 2">
    <name type="scientific">Flavobacterium reichenbachii</name>
    <dbReference type="NCBI Taxonomy" id="362418"/>
    <lineage>
        <taxon>Bacteria</taxon>
        <taxon>Pseudomonadati</taxon>
        <taxon>Bacteroidota</taxon>
        <taxon>Flavobacteriia</taxon>
        <taxon>Flavobacteriales</taxon>
        <taxon>Flavobacteriaceae</taxon>
        <taxon>Flavobacterium</taxon>
    </lineage>
</organism>
<dbReference type="STRING" id="362418.IW19_19260"/>
<dbReference type="eggNOG" id="ENOG5030YMI">
    <property type="taxonomic scope" value="Bacteria"/>
</dbReference>
<comment type="caution">
    <text evidence="1">The sequence shown here is derived from an EMBL/GenBank/DDBJ whole genome shotgun (WGS) entry which is preliminary data.</text>
</comment>
<dbReference type="Proteomes" id="UP000028715">
    <property type="component" value="Unassembled WGS sequence"/>
</dbReference>